<evidence type="ECO:0000313" key="6">
    <source>
        <dbReference type="Proteomes" id="UP000240206"/>
    </source>
</evidence>
<evidence type="ECO:0000256" key="2">
    <source>
        <dbReference type="ARBA" id="ARBA00022806"/>
    </source>
</evidence>
<evidence type="ECO:0000256" key="3">
    <source>
        <dbReference type="ARBA" id="ARBA00023204"/>
    </source>
</evidence>
<comment type="caution">
    <text evidence="5">The sequence shown here is derived from an EMBL/GenBank/DDBJ whole genome shotgun (WGS) entry which is preliminary data.</text>
</comment>
<keyword evidence="2" id="KW-0378">Hydrolase</keyword>
<feature type="domain" description="PD-(D/E)XK endonuclease-like" evidence="4">
    <location>
        <begin position="53"/>
        <end position="205"/>
    </location>
</feature>
<dbReference type="InterPro" id="IPR038726">
    <property type="entry name" value="PDDEXK_AddAB-type"/>
</dbReference>
<dbReference type="EMBL" id="PXVC01000027">
    <property type="protein sequence ID" value="PSI01574.1"/>
    <property type="molecule type" value="Genomic_DNA"/>
</dbReference>
<evidence type="ECO:0000256" key="1">
    <source>
        <dbReference type="ARBA" id="ARBA00022763"/>
    </source>
</evidence>
<dbReference type="RefSeq" id="WP_106499960.1">
    <property type="nucleotide sequence ID" value="NZ_PXVC01000027.1"/>
</dbReference>
<keyword evidence="2" id="KW-0347">Helicase</keyword>
<protein>
    <recommendedName>
        <fullName evidence="4">PD-(D/E)XK endonuclease-like domain-containing protein</fullName>
    </recommendedName>
</protein>
<keyword evidence="2" id="KW-0067">ATP-binding</keyword>
<keyword evidence="1" id="KW-0227">DNA damage</keyword>
<reference evidence="6" key="1">
    <citation type="submission" date="2018-03" db="EMBL/GenBank/DDBJ databases">
        <title>Ecological and genomic features of two cosmopolitan and abundant freshwater picocyanobacteria.</title>
        <authorList>
            <person name="Cabello-Yeves P.J."/>
            <person name="Picazo A."/>
            <person name="Camacho A."/>
            <person name="Callieri C."/>
            <person name="Rosselli R."/>
            <person name="Roda-Garcia J."/>
            <person name="Coutinho F.H."/>
            <person name="Rodriguez-Valera F."/>
        </authorList>
    </citation>
    <scope>NUCLEOTIDE SEQUENCE [LARGE SCALE GENOMIC DNA]</scope>
    <source>
        <strain evidence="6">Tous</strain>
    </source>
</reference>
<sequence>MQIQSLDLPQRKERYCHVTWLAPYLAGERHCLFNLHQQVNHCTPGSSGVPGDWVTKHERLLQAVAQIHREEGRIVHLEQENTLRVRSRTGITVHGQCDVVVSETPDQPGIIADAKTGRPRGKDRAQVLTYMALAPHASALGGVHRPPMGELVYASDGRVEIAAAEAGPAFQKQLAELLQISAGPVPAASPSANECRFCRLAEICPHAVTESPTEDAVGWL</sequence>
<proteinExistence type="predicted"/>
<evidence type="ECO:0000259" key="4">
    <source>
        <dbReference type="Pfam" id="PF12705"/>
    </source>
</evidence>
<dbReference type="Proteomes" id="UP000240206">
    <property type="component" value="Unassembled WGS sequence"/>
</dbReference>
<dbReference type="GO" id="GO:0004386">
    <property type="term" value="F:helicase activity"/>
    <property type="evidence" value="ECO:0007669"/>
    <property type="project" value="UniProtKB-KW"/>
</dbReference>
<keyword evidence="2" id="KW-0547">Nucleotide-binding</keyword>
<dbReference type="AlphaFoldDB" id="A0A2P7EEF4"/>
<keyword evidence="6" id="KW-1185">Reference proteome</keyword>
<dbReference type="Gene3D" id="3.90.320.10">
    <property type="match status" value="1"/>
</dbReference>
<accession>A0A2P7EEF4</accession>
<dbReference type="Pfam" id="PF12705">
    <property type="entry name" value="PDDEXK_1"/>
    <property type="match status" value="1"/>
</dbReference>
<keyword evidence="3" id="KW-0234">DNA repair</keyword>
<dbReference type="GO" id="GO:0006281">
    <property type="term" value="P:DNA repair"/>
    <property type="evidence" value="ECO:0007669"/>
    <property type="project" value="UniProtKB-KW"/>
</dbReference>
<evidence type="ECO:0000313" key="5">
    <source>
        <dbReference type="EMBL" id="PSI01574.1"/>
    </source>
</evidence>
<dbReference type="InterPro" id="IPR011604">
    <property type="entry name" value="PDDEXK-like_dom_sf"/>
</dbReference>
<name>A0A2P7EEF4_9SYNE</name>
<gene>
    <name evidence="5" type="ORF">C7K08_07150</name>
</gene>
<organism evidence="5 6">
    <name type="scientific">Synechococcus lacustris str. Tous</name>
    <dbReference type="NCBI Taxonomy" id="1910958"/>
    <lineage>
        <taxon>Bacteria</taxon>
        <taxon>Bacillati</taxon>
        <taxon>Cyanobacteriota</taxon>
        <taxon>Cyanophyceae</taxon>
        <taxon>Synechococcales</taxon>
        <taxon>Synechococcaceae</taxon>
        <taxon>Synechococcus</taxon>
    </lineage>
</organism>